<dbReference type="Proteomes" id="UP000584642">
    <property type="component" value="Unassembled WGS sequence"/>
</dbReference>
<feature type="region of interest" description="Disordered" evidence="2">
    <location>
        <begin position="505"/>
        <end position="529"/>
    </location>
</feature>
<dbReference type="Gene3D" id="3.40.50.300">
    <property type="entry name" value="P-loop containing nucleotide triphosphate hydrolases"/>
    <property type="match status" value="1"/>
</dbReference>
<dbReference type="EMBL" id="JABFDB010000023">
    <property type="protein sequence ID" value="NYZ23011.1"/>
    <property type="molecule type" value="Genomic_DNA"/>
</dbReference>
<evidence type="ECO:0000313" key="5">
    <source>
        <dbReference type="Proteomes" id="UP000584642"/>
    </source>
</evidence>
<evidence type="ECO:0000259" key="3">
    <source>
        <dbReference type="Pfam" id="PF16095"/>
    </source>
</evidence>
<proteinExistence type="predicted"/>
<dbReference type="SUPFAM" id="SSF52200">
    <property type="entry name" value="Toll/Interleukin receptor TIR domain"/>
    <property type="match status" value="1"/>
</dbReference>
<gene>
    <name evidence="4" type="ORF">HND93_25165</name>
</gene>
<dbReference type="InterPro" id="IPR032171">
    <property type="entry name" value="COR-A"/>
</dbReference>
<sequence>MPDALLDNTSLTWMVAESTVIPGVPAEILSADFTDNCLPRLRAYLADLAAGVAVVPGVKLLLLGNGRVGKTQIARRLAGLGFEAVSDSTHGIRIDDLALPGLPDTRLWVWDFGGQEIYHGTHALFLQSPAVLAVVWAEAMEGEPPHDHGGLNFRNHPLPYWLDIARHQGHPASPTLVVQTRCDAPGSGALRPPADEVRMAAARCLHSLRVSAATPRGFEALAEALADAVAWQRERLGVPQVGLVWRKVQLRLETMRAADQDRPAAERRRLLTIPEFEAICREEGGVTAPEVLLRYLDATGTVLHRPGLFDDRIVLDQNWAMEAVYAVFDRDRGAYRLIRDRYRGRFTLDDLAHTVWAGYGDDDRRLFLSLMRSCGIAFRHRVFGEDNEEEEYIAPDLLPERDEGVVVAQWYEGVTTETRVFKHPLLHGGLIRAIMAELGERAGPSALYWQGGLCGYEAETRSRFLIEERMTGPWQGEIIVRTQCGAAAELLAWLVDLVEEQQRRLSLHPEPSDRPPAAPPVEPERPMTFSQEPTLDRDWYVSYAWSDNDTPEGREREAVVDRLCAAAEATGNPILRDKKALSHGDSISGFMRRLGAGSRVFVILSEKYLRSPACMFELSEIWRNCKHDTELFRRTVRVYTLPCATIWTARDRLGHAIHWKTQHKELDDAVKEHGTTILGDHDHHALRQMGFFFTHVGDMLGTLADTVQPRSFDELVKHGFAP</sequence>
<accession>A0ABX2TFL2</accession>
<reference evidence="4 5" key="1">
    <citation type="submission" date="2020-05" db="EMBL/GenBank/DDBJ databases">
        <title>Azospirillum oleiclasticum sp. nov, a nitrogen-fixing and heavy crude oil-emulsifying bacterium isolated from the crude oil of Yumen Oilfield.</title>
        <authorList>
            <person name="Wu D."/>
            <person name="Cai M."/>
            <person name="Zhang X."/>
        </authorList>
    </citation>
    <scope>NUCLEOTIDE SEQUENCE [LARGE SCALE GENOMIC DNA]</scope>
    <source>
        <strain evidence="4 5">ROY-1-1-2</strain>
    </source>
</reference>
<protein>
    <recommendedName>
        <fullName evidence="3">COR domain-containing protein</fullName>
    </recommendedName>
</protein>
<dbReference type="InterPro" id="IPR035897">
    <property type="entry name" value="Toll_tir_struct_dom_sf"/>
</dbReference>
<feature type="domain" description="COR" evidence="3">
    <location>
        <begin position="245"/>
        <end position="398"/>
    </location>
</feature>
<keyword evidence="1" id="KW-0677">Repeat</keyword>
<organism evidence="4 5">
    <name type="scientific">Azospirillum oleiclasticum</name>
    <dbReference type="NCBI Taxonomy" id="2735135"/>
    <lineage>
        <taxon>Bacteria</taxon>
        <taxon>Pseudomonadati</taxon>
        <taxon>Pseudomonadota</taxon>
        <taxon>Alphaproteobacteria</taxon>
        <taxon>Rhodospirillales</taxon>
        <taxon>Azospirillaceae</taxon>
        <taxon>Azospirillum</taxon>
    </lineage>
</organism>
<evidence type="ECO:0000256" key="1">
    <source>
        <dbReference type="ARBA" id="ARBA00022737"/>
    </source>
</evidence>
<dbReference type="Gene3D" id="3.40.50.10140">
    <property type="entry name" value="Toll/interleukin-1 receptor homology (TIR) domain"/>
    <property type="match status" value="1"/>
</dbReference>
<dbReference type="RefSeq" id="WP_180287677.1">
    <property type="nucleotide sequence ID" value="NZ_JABFFR010000030.1"/>
</dbReference>
<dbReference type="InterPro" id="IPR027417">
    <property type="entry name" value="P-loop_NTPase"/>
</dbReference>
<keyword evidence="5" id="KW-1185">Reference proteome</keyword>
<dbReference type="Pfam" id="PF08477">
    <property type="entry name" value="Roc"/>
    <property type="match status" value="1"/>
</dbReference>
<name>A0ABX2TFL2_9PROT</name>
<comment type="caution">
    <text evidence="4">The sequence shown here is derived from an EMBL/GenBank/DDBJ whole genome shotgun (WGS) entry which is preliminary data.</text>
</comment>
<dbReference type="SUPFAM" id="SSF52540">
    <property type="entry name" value="P-loop containing nucleoside triphosphate hydrolases"/>
    <property type="match status" value="1"/>
</dbReference>
<evidence type="ECO:0000256" key="2">
    <source>
        <dbReference type="SAM" id="MobiDB-lite"/>
    </source>
</evidence>
<evidence type="ECO:0000313" key="4">
    <source>
        <dbReference type="EMBL" id="NYZ23011.1"/>
    </source>
</evidence>
<dbReference type="Pfam" id="PF16095">
    <property type="entry name" value="COR-A"/>
    <property type="match status" value="1"/>
</dbReference>